<evidence type="ECO:0000313" key="1">
    <source>
        <dbReference type="EMBL" id="KAI8562307.1"/>
    </source>
</evidence>
<organism evidence="1 2">
    <name type="scientific">Rhododendron molle</name>
    <name type="common">Chinese azalea</name>
    <name type="synonym">Azalea mollis</name>
    <dbReference type="NCBI Taxonomy" id="49168"/>
    <lineage>
        <taxon>Eukaryota</taxon>
        <taxon>Viridiplantae</taxon>
        <taxon>Streptophyta</taxon>
        <taxon>Embryophyta</taxon>
        <taxon>Tracheophyta</taxon>
        <taxon>Spermatophyta</taxon>
        <taxon>Magnoliopsida</taxon>
        <taxon>eudicotyledons</taxon>
        <taxon>Gunneridae</taxon>
        <taxon>Pentapetalae</taxon>
        <taxon>asterids</taxon>
        <taxon>Ericales</taxon>
        <taxon>Ericaceae</taxon>
        <taxon>Ericoideae</taxon>
        <taxon>Rhodoreae</taxon>
        <taxon>Rhododendron</taxon>
    </lineage>
</organism>
<accession>A0ACC0PBA7</accession>
<evidence type="ECO:0000313" key="2">
    <source>
        <dbReference type="Proteomes" id="UP001062846"/>
    </source>
</evidence>
<proteinExistence type="predicted"/>
<name>A0ACC0PBA7_RHOML</name>
<dbReference type="Proteomes" id="UP001062846">
    <property type="component" value="Chromosome 3"/>
</dbReference>
<protein>
    <submittedName>
        <fullName evidence="1">Uncharacterized protein</fullName>
    </submittedName>
</protein>
<sequence>MGGRHILISFINKEVRKKIIKEDWWERWFDSIKPWNGEIAGRERFAWLSCTGVPLNADFQKVGGTLLGNIHGN</sequence>
<gene>
    <name evidence="1" type="ORF">RHMOL_Rhmol03G0024200</name>
</gene>
<reference evidence="1" key="1">
    <citation type="submission" date="2022-02" db="EMBL/GenBank/DDBJ databases">
        <title>Plant Genome Project.</title>
        <authorList>
            <person name="Zhang R.-G."/>
        </authorList>
    </citation>
    <scope>NUCLEOTIDE SEQUENCE</scope>
    <source>
        <strain evidence="1">AT1</strain>
    </source>
</reference>
<dbReference type="EMBL" id="CM046390">
    <property type="protein sequence ID" value="KAI8562307.1"/>
    <property type="molecule type" value="Genomic_DNA"/>
</dbReference>
<comment type="caution">
    <text evidence="1">The sequence shown here is derived from an EMBL/GenBank/DDBJ whole genome shotgun (WGS) entry which is preliminary data.</text>
</comment>
<keyword evidence="2" id="KW-1185">Reference proteome</keyword>